<evidence type="ECO:0000256" key="1">
    <source>
        <dbReference type="ARBA" id="ARBA00023125"/>
    </source>
</evidence>
<dbReference type="Pfam" id="PF00486">
    <property type="entry name" value="Trans_reg_C"/>
    <property type="match status" value="1"/>
</dbReference>
<feature type="transmembrane region" description="Helical" evidence="3">
    <location>
        <begin position="119"/>
        <end position="139"/>
    </location>
</feature>
<proteinExistence type="predicted"/>
<keyword evidence="6" id="KW-1185">Reference proteome</keyword>
<keyword evidence="3" id="KW-0472">Membrane</keyword>
<dbReference type="EMBL" id="JAULRT010000035">
    <property type="protein sequence ID" value="MDO3381562.1"/>
    <property type="molecule type" value="Genomic_DNA"/>
</dbReference>
<sequence>MTLWCFDKFVFDSRSGSLSRTDEPPVVLRHKLAQLLAYLLEHRERPVTKEELLDTLWHHGDYRERSLTQSIRELRQALGDSAQQPVFIRTFPQRGYQWIAPATTDTGAAAAKSQPKTRWAMLGGALALGLTLALGVWLLSTNPPKTQADSSPPSVLVLPFSNETGDPTLDWLQLGYADMLARTLAQSGAVRVTPPGTATALLASSGLDWPTLPTYLQGLLREQGIDQALVARVRLHNRSQVLDFQLMSAEGAVQQGSIAYPSLTDATGQTALQLLHLLAPEQDNTLPELALPGQSPEAALARQVLAEGISAMQTQGAARADELFQAADLLVKDDPWVTACRAKSQLLTGQWREATARLEQLRQREAQHPSLAAFVHYWSAQLAFRQGDMSTSRKHLDSAIAEAERQQNVEVLANSYRLQAQIAWQAMDWQAFTQWQVKADNIIPPNASLSVEADRLFYLGNPISQGLEKFPGEDLAKSAELIKRAHRFYSELGHLPMIAASELALARNEALPLAERTAVLEQAITRYAELRQPYELTQALIYATYFYLQRHQGELAEARILRARDTAATLSDHGLDQAIVFYHAFALLDQGLDQRHRGLHGPDTEKLRAAIAQFDQLLQSQEPSVMRANALVLQGWAYANLGDDEKALHNQRLAMAASEHLNLDTSYGYAVYSAMRVYLEQGDFDKVVVLADKPVTTRQQLAYAARAFYELGQFDQALQTQQRLQQTFANQWTDADSERLEDYQLAVQSGRSRILSGELPAHAIYCESDWYLQPGA</sequence>
<dbReference type="RefSeq" id="WP_302711695.1">
    <property type="nucleotide sequence ID" value="NZ_JAULRT010000035.1"/>
</dbReference>
<keyword evidence="1 2" id="KW-0238">DNA-binding</keyword>
<name>A0ABT8TBT4_9GAMM</name>
<dbReference type="CDD" id="cd00383">
    <property type="entry name" value="trans_reg_C"/>
    <property type="match status" value="1"/>
</dbReference>
<keyword evidence="3" id="KW-1133">Transmembrane helix</keyword>
<dbReference type="SMART" id="SM00862">
    <property type="entry name" value="Trans_reg_C"/>
    <property type="match status" value="1"/>
</dbReference>
<dbReference type="PROSITE" id="PS51755">
    <property type="entry name" value="OMPR_PHOB"/>
    <property type="match status" value="1"/>
</dbReference>
<reference evidence="5" key="1">
    <citation type="submission" date="2023-07" db="EMBL/GenBank/DDBJ databases">
        <title>Gilvimarinus algae sp. nov., isolated from the surface of Kelp.</title>
        <authorList>
            <person name="Sun Y.Y."/>
            <person name="Gong Y."/>
            <person name="Du Z.J."/>
        </authorList>
    </citation>
    <scope>NUCLEOTIDE SEQUENCE</scope>
    <source>
        <strain evidence="5">SDUM040014</strain>
    </source>
</reference>
<dbReference type="InterPro" id="IPR001867">
    <property type="entry name" value="OmpR/PhoB-type_DNA-bd"/>
</dbReference>
<evidence type="ECO:0000256" key="3">
    <source>
        <dbReference type="SAM" id="Phobius"/>
    </source>
</evidence>
<dbReference type="SUPFAM" id="SSF46894">
    <property type="entry name" value="C-terminal effector domain of the bipartite response regulators"/>
    <property type="match status" value="1"/>
</dbReference>
<dbReference type="InterPro" id="IPR036388">
    <property type="entry name" value="WH-like_DNA-bd_sf"/>
</dbReference>
<dbReference type="Gene3D" id="1.10.10.10">
    <property type="entry name" value="Winged helix-like DNA-binding domain superfamily/Winged helix DNA-binding domain"/>
    <property type="match status" value="1"/>
</dbReference>
<protein>
    <submittedName>
        <fullName evidence="5">Winged helix-turn-helix domain-containing protein</fullName>
    </submittedName>
</protein>
<dbReference type="InterPro" id="IPR011990">
    <property type="entry name" value="TPR-like_helical_dom_sf"/>
</dbReference>
<feature type="DNA-binding region" description="OmpR/PhoB-type" evidence="2">
    <location>
        <begin position="1"/>
        <end position="100"/>
    </location>
</feature>
<accession>A0ABT8TBT4</accession>
<organism evidence="5 6">
    <name type="scientific">Gilvimarinus algae</name>
    <dbReference type="NCBI Taxonomy" id="3058037"/>
    <lineage>
        <taxon>Bacteria</taxon>
        <taxon>Pseudomonadati</taxon>
        <taxon>Pseudomonadota</taxon>
        <taxon>Gammaproteobacteria</taxon>
        <taxon>Cellvibrionales</taxon>
        <taxon>Cellvibrionaceae</taxon>
        <taxon>Gilvimarinus</taxon>
    </lineage>
</organism>
<keyword evidence="3" id="KW-0812">Transmembrane</keyword>
<dbReference type="Gene3D" id="1.25.40.10">
    <property type="entry name" value="Tetratricopeptide repeat domain"/>
    <property type="match status" value="2"/>
</dbReference>
<comment type="caution">
    <text evidence="5">The sequence shown here is derived from an EMBL/GenBank/DDBJ whole genome shotgun (WGS) entry which is preliminary data.</text>
</comment>
<evidence type="ECO:0000259" key="4">
    <source>
        <dbReference type="PROSITE" id="PS51755"/>
    </source>
</evidence>
<evidence type="ECO:0000313" key="5">
    <source>
        <dbReference type="EMBL" id="MDO3381562.1"/>
    </source>
</evidence>
<gene>
    <name evidence="5" type="ORF">QWI16_05205</name>
</gene>
<evidence type="ECO:0000256" key="2">
    <source>
        <dbReference type="PROSITE-ProRule" id="PRU01091"/>
    </source>
</evidence>
<feature type="domain" description="OmpR/PhoB-type" evidence="4">
    <location>
        <begin position="1"/>
        <end position="100"/>
    </location>
</feature>
<dbReference type="InterPro" id="IPR016032">
    <property type="entry name" value="Sig_transdc_resp-reg_C-effctor"/>
</dbReference>
<evidence type="ECO:0000313" key="6">
    <source>
        <dbReference type="Proteomes" id="UP001168380"/>
    </source>
</evidence>
<dbReference type="SUPFAM" id="SSF48452">
    <property type="entry name" value="TPR-like"/>
    <property type="match status" value="2"/>
</dbReference>
<dbReference type="Proteomes" id="UP001168380">
    <property type="component" value="Unassembled WGS sequence"/>
</dbReference>